<dbReference type="Gene3D" id="1.20.920.10">
    <property type="entry name" value="Bromodomain-like"/>
    <property type="match status" value="1"/>
</dbReference>
<keyword evidence="4" id="KW-0539">Nucleus</keyword>
<organism evidence="8 9">
    <name type="scientific">Nosema granulosis</name>
    <dbReference type="NCBI Taxonomy" id="83296"/>
    <lineage>
        <taxon>Eukaryota</taxon>
        <taxon>Fungi</taxon>
        <taxon>Fungi incertae sedis</taxon>
        <taxon>Microsporidia</taxon>
        <taxon>Nosematidae</taxon>
        <taxon>Nosema</taxon>
    </lineage>
</organism>
<comment type="similarity">
    <text evidence="2">Belongs to the TAF1 family.</text>
</comment>
<evidence type="ECO:0000256" key="3">
    <source>
        <dbReference type="ARBA" id="ARBA00023117"/>
    </source>
</evidence>
<dbReference type="PROSITE" id="PS50014">
    <property type="entry name" value="BROMODOMAIN_2"/>
    <property type="match status" value="1"/>
</dbReference>
<protein>
    <submittedName>
        <fullName evidence="8">Transcription initiation factor</fullName>
    </submittedName>
</protein>
<dbReference type="PROSITE" id="PS00633">
    <property type="entry name" value="BROMODOMAIN_1"/>
    <property type="match status" value="1"/>
</dbReference>
<evidence type="ECO:0000256" key="6">
    <source>
        <dbReference type="SAM" id="MobiDB-lite"/>
    </source>
</evidence>
<dbReference type="GO" id="GO:0051123">
    <property type="term" value="P:RNA polymerase II preinitiation complex assembly"/>
    <property type="evidence" value="ECO:0007669"/>
    <property type="project" value="TreeGrafter"/>
</dbReference>
<comment type="subcellular location">
    <subcellularLocation>
        <location evidence="1">Nucleus</location>
    </subcellularLocation>
</comment>
<sequence>MRNKDLEDMQLEQEMLLIDSNTNKKKANMNFLKLLFTEKPYEYKFKKYKVRKIPHETMNYEIDDQTRFRNTTMFAKNDNAVLQSLYGSSKNAGLKNYIKRKQLDREIYGSYKEVLDNPEIEVNVEYPFDIVDWEKDVVYNLEDIKKKNEKETVVEEFVDTILEQDWEKYIIYDPEKQTKTKNYMTMYLEDPNLIFEKIEEKKHSRYKKRTKEHFSGDKPLKNKYNISNDKHYNQEQKAKSSLGTFGVQHSLPALKLDHRFYKTNHSREELRNFHRPPCKLPHRMLIEFRRPISSETNSSNIIKKTSELTLKDTSEFAIFEYSEEHPLFVVNTGMVSLLNTYYRKSNQRDDYASDQNNLTVLDPEDPSPFYGFGDVKQGFTLKAITNNLFCAPIFKHTTSDFLCVIEVDQKGNYCIIPRKIDNMYCVGQEFPSEEIYAPHSRKLNIFCKNRLKVAAYRLFSLKDRGFKEFKMSQLDEMFPYFSEGSKRKWLKEYADCVKRGKENIWILKPTSSLLLEEDLRKLVTPENICQYESMIAGERRLEDYGYKCLGDSEEEDDQELYSVPWQLSRNFINAANGKGLLELNGPADPTGIGEGFSFRKIKLTKGNEVENRKIISEHQANYKEEIEKIWTKQLNALSSAADIPFDPSYLSTNKEEKAFDNIVHNTEHINVLTIKRTYGSGDSERVEIEKITDPNIIKQYLKARKKSKQEERKTVLKCGSCGQVGHTKTNKLCPNFNSSKKPTKKKIENERKKAKGIFQDIMMPLINECFGMPYSIAFHRPVSTKKFPDYRSIVEHPMDLTTIKTKIRHNKYTTYSEFLEDVKLIRDNCIKYNGPEHSLTKVSDGFVNAATETFSANKEKIEEAENIFCEFYFDESNL</sequence>
<feature type="domain" description="Bromo" evidence="7">
    <location>
        <begin position="770"/>
        <end position="840"/>
    </location>
</feature>
<dbReference type="GO" id="GO:0017025">
    <property type="term" value="F:TBP-class protein binding"/>
    <property type="evidence" value="ECO:0007669"/>
    <property type="project" value="InterPro"/>
</dbReference>
<accession>A0A9P6L0I3</accession>
<dbReference type="SUPFAM" id="SSF47370">
    <property type="entry name" value="Bromodomain"/>
    <property type="match status" value="1"/>
</dbReference>
<keyword evidence="3 5" id="KW-0103">Bromodomain</keyword>
<dbReference type="SMART" id="SM00297">
    <property type="entry name" value="BROMO"/>
    <property type="match status" value="1"/>
</dbReference>
<evidence type="ECO:0000313" key="8">
    <source>
        <dbReference type="EMBL" id="KAF9765040.1"/>
    </source>
</evidence>
<dbReference type="Proteomes" id="UP000740883">
    <property type="component" value="Unassembled WGS sequence"/>
</dbReference>
<dbReference type="EMBL" id="SBJO01000001">
    <property type="protein sequence ID" value="KAF9765040.1"/>
    <property type="molecule type" value="Genomic_DNA"/>
</dbReference>
<name>A0A9P6L0I3_9MICR</name>
<gene>
    <name evidence="8" type="ORF">NGRA_0041</name>
</gene>
<evidence type="ECO:0000256" key="4">
    <source>
        <dbReference type="ARBA" id="ARBA00023242"/>
    </source>
</evidence>
<dbReference type="PANTHER" id="PTHR13900:SF0">
    <property type="entry name" value="TRANSCRIPTION INITIATION FACTOR TFIID SUBUNIT 1"/>
    <property type="match status" value="1"/>
</dbReference>
<dbReference type="InterPro" id="IPR001487">
    <property type="entry name" value="Bromodomain"/>
</dbReference>
<dbReference type="GO" id="GO:0005669">
    <property type="term" value="C:transcription factor TFIID complex"/>
    <property type="evidence" value="ECO:0007669"/>
    <property type="project" value="InterPro"/>
</dbReference>
<dbReference type="PANTHER" id="PTHR13900">
    <property type="entry name" value="TRANSCRIPTION INITIATION FACTOR TFIID"/>
    <property type="match status" value="1"/>
</dbReference>
<reference evidence="8 9" key="1">
    <citation type="journal article" date="2020" name="Genome Biol. Evol.">
        <title>Comparative genomics of strictly vertically transmitted, feminizing microsporidia endosymbionts of amphipod crustaceans.</title>
        <authorList>
            <person name="Cormier A."/>
            <person name="Chebbi M.A."/>
            <person name="Giraud I."/>
            <person name="Wattier R."/>
            <person name="Teixeira M."/>
            <person name="Gilbert C."/>
            <person name="Rigaud T."/>
            <person name="Cordaux R."/>
        </authorList>
    </citation>
    <scope>NUCLEOTIDE SEQUENCE [LARGE SCALE GENOMIC DNA]</scope>
    <source>
        <strain evidence="8 9">Ou3-Ou53</strain>
    </source>
</reference>
<dbReference type="Pfam" id="PF12157">
    <property type="entry name" value="DUF3591"/>
    <property type="match status" value="1"/>
</dbReference>
<dbReference type="InterPro" id="IPR022591">
    <property type="entry name" value="TAF1_HAT_dom"/>
</dbReference>
<dbReference type="GO" id="GO:0016251">
    <property type="term" value="F:RNA polymerase II general transcription initiation factor activity"/>
    <property type="evidence" value="ECO:0007669"/>
    <property type="project" value="InterPro"/>
</dbReference>
<dbReference type="PRINTS" id="PR00503">
    <property type="entry name" value="BROMODOMAIN"/>
</dbReference>
<evidence type="ECO:0000256" key="1">
    <source>
        <dbReference type="ARBA" id="ARBA00004123"/>
    </source>
</evidence>
<dbReference type="InterPro" id="IPR018359">
    <property type="entry name" value="Bromodomain_CS"/>
</dbReference>
<proteinExistence type="inferred from homology"/>
<evidence type="ECO:0000313" key="9">
    <source>
        <dbReference type="Proteomes" id="UP000740883"/>
    </source>
</evidence>
<comment type="caution">
    <text evidence="8">The sequence shown here is derived from an EMBL/GenBank/DDBJ whole genome shotgun (WGS) entry which is preliminary data.</text>
</comment>
<evidence type="ECO:0000259" key="7">
    <source>
        <dbReference type="PROSITE" id="PS50014"/>
    </source>
</evidence>
<evidence type="ECO:0000256" key="2">
    <source>
        <dbReference type="ARBA" id="ARBA00009064"/>
    </source>
</evidence>
<dbReference type="Pfam" id="PF00439">
    <property type="entry name" value="Bromodomain"/>
    <property type="match status" value="1"/>
</dbReference>
<dbReference type="OrthoDB" id="5752at2759"/>
<dbReference type="InterPro" id="IPR036427">
    <property type="entry name" value="Bromodomain-like_sf"/>
</dbReference>
<dbReference type="AlphaFoldDB" id="A0A9P6L0I3"/>
<keyword evidence="9" id="KW-1185">Reference proteome</keyword>
<dbReference type="InterPro" id="IPR040240">
    <property type="entry name" value="TAF1"/>
</dbReference>
<dbReference type="GO" id="GO:0004402">
    <property type="term" value="F:histone acetyltransferase activity"/>
    <property type="evidence" value="ECO:0007669"/>
    <property type="project" value="InterPro"/>
</dbReference>
<feature type="region of interest" description="Disordered" evidence="6">
    <location>
        <begin position="206"/>
        <end position="225"/>
    </location>
</feature>
<evidence type="ECO:0000256" key="5">
    <source>
        <dbReference type="PROSITE-ProRule" id="PRU00035"/>
    </source>
</evidence>